<dbReference type="GO" id="GO:0015421">
    <property type="term" value="F:ABC-type oligopeptide transporter activity"/>
    <property type="evidence" value="ECO:0007669"/>
    <property type="project" value="TreeGrafter"/>
</dbReference>
<dbReference type="SUPFAM" id="SSF90123">
    <property type="entry name" value="ABC transporter transmembrane region"/>
    <property type="match status" value="1"/>
</dbReference>
<evidence type="ECO:0000259" key="9">
    <source>
        <dbReference type="PROSITE" id="PS50929"/>
    </source>
</evidence>
<keyword evidence="6 7" id="KW-0472">Membrane</keyword>
<feature type="domain" description="ABC transmembrane type-1" evidence="9">
    <location>
        <begin position="27"/>
        <end position="309"/>
    </location>
</feature>
<dbReference type="GO" id="GO:0005524">
    <property type="term" value="F:ATP binding"/>
    <property type="evidence" value="ECO:0007669"/>
    <property type="project" value="UniProtKB-KW"/>
</dbReference>
<evidence type="ECO:0000256" key="7">
    <source>
        <dbReference type="SAM" id="Phobius"/>
    </source>
</evidence>
<evidence type="ECO:0000256" key="1">
    <source>
        <dbReference type="ARBA" id="ARBA00004651"/>
    </source>
</evidence>
<evidence type="ECO:0000256" key="4">
    <source>
        <dbReference type="ARBA" id="ARBA00022840"/>
    </source>
</evidence>
<dbReference type="InterPro" id="IPR036640">
    <property type="entry name" value="ABC1_TM_sf"/>
</dbReference>
<dbReference type="InterPro" id="IPR039421">
    <property type="entry name" value="Type_1_exporter"/>
</dbReference>
<dbReference type="RefSeq" id="WP_014451618.1">
    <property type="nucleotide sequence ID" value="NC_017095.1"/>
</dbReference>
<dbReference type="Gene3D" id="1.20.1560.10">
    <property type="entry name" value="ABC transporter type 1, transmembrane domain"/>
    <property type="match status" value="1"/>
</dbReference>
<keyword evidence="5 7" id="KW-1133">Transmembrane helix</keyword>
<keyword evidence="3" id="KW-0547">Nucleotide-binding</keyword>
<dbReference type="PATRIC" id="fig|771875.3.peg.1096"/>
<dbReference type="CDD" id="cd07346">
    <property type="entry name" value="ABC_6TM_exporters"/>
    <property type="match status" value="1"/>
</dbReference>
<dbReference type="KEGG" id="fpe:Ferpe_1072"/>
<organism evidence="10 11">
    <name type="scientific">Fervidobacterium pennivorans (strain DSM 9078 / Ven5)</name>
    <dbReference type="NCBI Taxonomy" id="771875"/>
    <lineage>
        <taxon>Bacteria</taxon>
        <taxon>Thermotogati</taxon>
        <taxon>Thermotogota</taxon>
        <taxon>Thermotogae</taxon>
        <taxon>Thermotogales</taxon>
        <taxon>Fervidobacteriaceae</taxon>
        <taxon>Fervidobacterium</taxon>
    </lineage>
</organism>
<dbReference type="HOGENOM" id="CLU_000604_84_3_0"/>
<evidence type="ECO:0000313" key="10">
    <source>
        <dbReference type="EMBL" id="AFG35178.1"/>
    </source>
</evidence>
<keyword evidence="4" id="KW-0067">ATP-binding</keyword>
<comment type="subcellular location">
    <subcellularLocation>
        <location evidence="1">Cell membrane</location>
        <topology evidence="1">Multi-pass membrane protein</topology>
    </subcellularLocation>
</comment>
<dbReference type="GO" id="GO:0016887">
    <property type="term" value="F:ATP hydrolysis activity"/>
    <property type="evidence" value="ECO:0007669"/>
    <property type="project" value="InterPro"/>
</dbReference>
<dbReference type="PROSITE" id="PS50893">
    <property type="entry name" value="ABC_TRANSPORTER_2"/>
    <property type="match status" value="1"/>
</dbReference>
<gene>
    <name evidence="10" type="ordered locus">Ferpe_1072</name>
</gene>
<protein>
    <submittedName>
        <fullName evidence="10">ABC-type multidrug transport system, ATPase and permease component</fullName>
    </submittedName>
</protein>
<dbReference type="InterPro" id="IPR003439">
    <property type="entry name" value="ABC_transporter-like_ATP-bd"/>
</dbReference>
<accession>H9UCD5</accession>
<proteinExistence type="predicted"/>
<evidence type="ECO:0000256" key="5">
    <source>
        <dbReference type="ARBA" id="ARBA00022989"/>
    </source>
</evidence>
<dbReference type="STRING" id="771875.Ferpe_1072"/>
<dbReference type="GO" id="GO:0005886">
    <property type="term" value="C:plasma membrane"/>
    <property type="evidence" value="ECO:0007669"/>
    <property type="project" value="UniProtKB-SubCell"/>
</dbReference>
<evidence type="ECO:0000256" key="2">
    <source>
        <dbReference type="ARBA" id="ARBA00022692"/>
    </source>
</evidence>
<keyword evidence="11" id="KW-1185">Reference proteome</keyword>
<feature type="transmembrane region" description="Helical" evidence="7">
    <location>
        <begin position="166"/>
        <end position="184"/>
    </location>
</feature>
<dbReference type="InterPro" id="IPR011527">
    <property type="entry name" value="ABC1_TM_dom"/>
</dbReference>
<feature type="transmembrane region" description="Helical" evidence="7">
    <location>
        <begin position="62"/>
        <end position="81"/>
    </location>
</feature>
<dbReference type="SMART" id="SM00382">
    <property type="entry name" value="AAA"/>
    <property type="match status" value="1"/>
</dbReference>
<dbReference type="Gene3D" id="3.40.50.300">
    <property type="entry name" value="P-loop containing nucleotide triphosphate hydrolases"/>
    <property type="match status" value="1"/>
</dbReference>
<dbReference type="Pfam" id="PF00664">
    <property type="entry name" value="ABC_membrane"/>
    <property type="match status" value="1"/>
</dbReference>
<feature type="domain" description="ABC transporter" evidence="8">
    <location>
        <begin position="339"/>
        <end position="568"/>
    </location>
</feature>
<evidence type="ECO:0000256" key="3">
    <source>
        <dbReference type="ARBA" id="ARBA00022741"/>
    </source>
</evidence>
<dbReference type="InterPro" id="IPR027417">
    <property type="entry name" value="P-loop_NTPase"/>
</dbReference>
<evidence type="ECO:0000313" key="11">
    <source>
        <dbReference type="Proteomes" id="UP000007384"/>
    </source>
</evidence>
<dbReference type="InterPro" id="IPR003593">
    <property type="entry name" value="AAA+_ATPase"/>
</dbReference>
<dbReference type="FunFam" id="3.40.50.300:FF:002214">
    <property type="entry name" value="ABC transporter related protein"/>
    <property type="match status" value="1"/>
</dbReference>
<dbReference type="SUPFAM" id="SSF52540">
    <property type="entry name" value="P-loop containing nucleoside triphosphate hydrolases"/>
    <property type="match status" value="1"/>
</dbReference>
<evidence type="ECO:0000259" key="8">
    <source>
        <dbReference type="PROSITE" id="PS50893"/>
    </source>
</evidence>
<dbReference type="Proteomes" id="UP000007384">
    <property type="component" value="Chromosome"/>
</dbReference>
<dbReference type="PANTHER" id="PTHR43394:SF1">
    <property type="entry name" value="ATP-BINDING CASSETTE SUB-FAMILY B MEMBER 10, MITOCHONDRIAL"/>
    <property type="match status" value="1"/>
</dbReference>
<feature type="transmembrane region" description="Helical" evidence="7">
    <location>
        <begin position="21"/>
        <end position="42"/>
    </location>
</feature>
<dbReference type="Pfam" id="PF00005">
    <property type="entry name" value="ABC_tran"/>
    <property type="match status" value="1"/>
</dbReference>
<evidence type="ECO:0000256" key="6">
    <source>
        <dbReference type="ARBA" id="ARBA00023136"/>
    </source>
</evidence>
<keyword evidence="2 7" id="KW-0812">Transmembrane</keyword>
<dbReference type="AlphaFoldDB" id="H9UCD5"/>
<dbReference type="PROSITE" id="PS50929">
    <property type="entry name" value="ABC_TM1F"/>
    <property type="match status" value="1"/>
</dbReference>
<reference evidence="10" key="1">
    <citation type="submission" date="2012-03" db="EMBL/GenBank/DDBJ databases">
        <title>Complete sequence of Fervidobacterium pennivorans DSM 9078.</title>
        <authorList>
            <consortium name="US DOE Joint Genome Institute"/>
            <person name="Lucas S."/>
            <person name="Han J."/>
            <person name="Lapidus A."/>
            <person name="Cheng J.-F."/>
            <person name="Goodwin L."/>
            <person name="Pitluck S."/>
            <person name="Peters L."/>
            <person name="Ovchinnikova G."/>
            <person name="Lu M."/>
            <person name="Detter J.C."/>
            <person name="Han C."/>
            <person name="Tapia R."/>
            <person name="Land M."/>
            <person name="Hauser L."/>
            <person name="Kyrpides N."/>
            <person name="Ivanova N."/>
            <person name="Pagani I."/>
            <person name="Noll K.M."/>
            <person name="Woyke T."/>
        </authorList>
    </citation>
    <scope>NUCLEOTIDE SEQUENCE</scope>
    <source>
        <strain evidence="10">DSM 9078</strain>
    </source>
</reference>
<dbReference type="eggNOG" id="COG1132">
    <property type="taxonomic scope" value="Bacteria"/>
</dbReference>
<sequence length="573" mass="66037">MKFFSLPEHIRESIRKFERKYRGYYPLFFFLEALFLIFNILTPLLIKSTIDSAFYKGSVREILLFAGLYLLVLILQSFVMYKLNYSAARYLVNNSRIRETRSTYAKLLSLPLDHLSPQNAGDYLSVFTRDIPKAVSGIYLGRLQILFNLGFFAVVLVVLFFLNVKLTIAVLVSIFLFYLSTLFFKKLVIRTSQKDQESYQTFMKRAREVIEGTSTLKQFSASSLLKNFLDSSAREWSRANIKYSVASELSNTNIDMNRWIGSTLVLAFGIYLLWKEEISVGTLVAFQAYMNWIYDTVRMVLTGLTTFFSSLPNWENFTRIFSLPFEKTSGRNLEEFEKLEAEHVEFSYSGNTVLTNIDMKIKRGDKIAIVGASGVGKSTLVSLFNRLLSPTKGKILINNIPIEEYSLSSLRKSIILVRSNDMLFDTSIRNNITFFEHFPKEEIEKVLKICECDFVERLENGIDTPVGEKGAKLSDGQRQRILLARALLRKPEVLILDEATSGIDSETEERILERILKEINTVIIISHRLSTIKKARKVYVLDSGRILDSGTHEELMSRCERYRELLEKQFIKK</sequence>
<dbReference type="PANTHER" id="PTHR43394">
    <property type="entry name" value="ATP-DEPENDENT PERMEASE MDL1, MITOCHONDRIAL"/>
    <property type="match status" value="1"/>
</dbReference>
<dbReference type="OrthoDB" id="48731at2"/>
<name>H9UCD5_FERPD</name>
<feature type="transmembrane region" description="Helical" evidence="7">
    <location>
        <begin position="139"/>
        <end position="160"/>
    </location>
</feature>
<dbReference type="EMBL" id="CP003260">
    <property type="protein sequence ID" value="AFG35178.1"/>
    <property type="molecule type" value="Genomic_DNA"/>
</dbReference>